<dbReference type="GeneID" id="96952315"/>
<dbReference type="AlphaFoldDB" id="A0ABD5ZUA8"/>
<name>A0ABD5ZUA8_9EURY</name>
<dbReference type="NCBIfam" id="NF041911">
    <property type="entry name" value="HVO_0649"/>
    <property type="match status" value="1"/>
</dbReference>
<gene>
    <name evidence="1" type="ORF">ACFQKE_01650</name>
</gene>
<sequence length="66" mass="7412">MSMKNRSGSTPFGRLRAHYEDSRAACPACGHEDTEGEWRVTAAGLRVEYRHRCPSCDAVDTRELTL</sequence>
<dbReference type="InterPro" id="IPR049696">
    <property type="entry name" value="HVO_0649-like"/>
</dbReference>
<dbReference type="Proteomes" id="UP001596434">
    <property type="component" value="Unassembled WGS sequence"/>
</dbReference>
<reference evidence="1 2" key="1">
    <citation type="journal article" date="2019" name="Int. J. Syst. Evol. Microbiol.">
        <title>The Global Catalogue of Microorganisms (GCM) 10K type strain sequencing project: providing services to taxonomists for standard genome sequencing and annotation.</title>
        <authorList>
            <consortium name="The Broad Institute Genomics Platform"/>
            <consortium name="The Broad Institute Genome Sequencing Center for Infectious Disease"/>
            <person name="Wu L."/>
            <person name="Ma J."/>
        </authorList>
    </citation>
    <scope>NUCLEOTIDE SEQUENCE [LARGE SCALE GENOMIC DNA]</scope>
    <source>
        <strain evidence="1 2">GX21</strain>
    </source>
</reference>
<dbReference type="EMBL" id="JBHTAT010000001">
    <property type="protein sequence ID" value="MFC7254021.1"/>
    <property type="molecule type" value="Genomic_DNA"/>
</dbReference>
<proteinExistence type="predicted"/>
<evidence type="ECO:0000313" key="1">
    <source>
        <dbReference type="EMBL" id="MFC7254021.1"/>
    </source>
</evidence>
<comment type="caution">
    <text evidence="1">The sequence shown here is derived from an EMBL/GenBank/DDBJ whole genome shotgun (WGS) entry which is preliminary data.</text>
</comment>
<dbReference type="RefSeq" id="WP_379702193.1">
    <property type="nucleotide sequence ID" value="NZ_JBHTAT010000001.1"/>
</dbReference>
<evidence type="ECO:0000313" key="2">
    <source>
        <dbReference type="Proteomes" id="UP001596434"/>
    </source>
</evidence>
<accession>A0ABD5ZUA8</accession>
<keyword evidence="2" id="KW-1185">Reference proteome</keyword>
<organism evidence="1 2">
    <name type="scientific">Haloplanus litoreus</name>
    <dbReference type="NCBI Taxonomy" id="767515"/>
    <lineage>
        <taxon>Archaea</taxon>
        <taxon>Methanobacteriati</taxon>
        <taxon>Methanobacteriota</taxon>
        <taxon>Stenosarchaea group</taxon>
        <taxon>Halobacteria</taxon>
        <taxon>Halobacteriales</taxon>
        <taxon>Haloferacaceae</taxon>
        <taxon>Haloplanus</taxon>
    </lineage>
</organism>
<protein>
    <submittedName>
        <fullName evidence="1">HVO_0649 family zinc finger protein</fullName>
    </submittedName>
</protein>